<dbReference type="STRING" id="314283.MED297_04052"/>
<evidence type="ECO:0008006" key="3">
    <source>
        <dbReference type="Google" id="ProtNLM"/>
    </source>
</evidence>
<dbReference type="Proteomes" id="UP000005953">
    <property type="component" value="Unassembled WGS sequence"/>
</dbReference>
<dbReference type="PROSITE" id="PS51318">
    <property type="entry name" value="TAT"/>
    <property type="match status" value="1"/>
</dbReference>
<proteinExistence type="predicted"/>
<protein>
    <recommendedName>
        <fullName evidence="3">Twin-arginine translocation pathway signal</fullName>
    </recommendedName>
</protein>
<dbReference type="AlphaFoldDB" id="A4BG15"/>
<gene>
    <name evidence="1" type="ORF">MED297_04052</name>
</gene>
<organism evidence="1 2">
    <name type="scientific">Reinekea blandensis MED297</name>
    <dbReference type="NCBI Taxonomy" id="314283"/>
    <lineage>
        <taxon>Bacteria</taxon>
        <taxon>Pseudomonadati</taxon>
        <taxon>Pseudomonadota</taxon>
        <taxon>Gammaproteobacteria</taxon>
        <taxon>Oceanospirillales</taxon>
        <taxon>Saccharospirillaceae</taxon>
        <taxon>Reinekea</taxon>
    </lineage>
</organism>
<dbReference type="Pfam" id="PF07433">
    <property type="entry name" value="DUF1513"/>
    <property type="match status" value="1"/>
</dbReference>
<dbReference type="SUPFAM" id="SSF50969">
    <property type="entry name" value="YVTN repeat-like/Quinoprotein amine dehydrogenase"/>
    <property type="match status" value="1"/>
</dbReference>
<dbReference type="InterPro" id="IPR011044">
    <property type="entry name" value="Quino_amine_DH_bsu"/>
</dbReference>
<dbReference type="HOGENOM" id="CLU_047398_0_0_6"/>
<dbReference type="InterPro" id="IPR008311">
    <property type="entry name" value="UCP028101"/>
</dbReference>
<evidence type="ECO:0000313" key="1">
    <source>
        <dbReference type="EMBL" id="EAR09033.1"/>
    </source>
</evidence>
<accession>A4BG15</accession>
<keyword evidence="2" id="KW-1185">Reference proteome</keyword>
<evidence type="ECO:0000313" key="2">
    <source>
        <dbReference type="Proteomes" id="UP000005953"/>
    </source>
</evidence>
<name>A4BG15_9GAMM</name>
<dbReference type="InterPro" id="IPR006311">
    <property type="entry name" value="TAT_signal"/>
</dbReference>
<sequence length="348" mass="38198">MAINRRQFIQASVGTTLCTALPGLQAAETDPTLLIGASRLDTDHYAVSAISTDGRLHWQLPLPDRGHDVVVHPDNGLGVAIARRPGHYLVLFDVSTGQLLQQLAVDPAIHLNGHAAWIGNRLVVSASDAHNSQTRLQIYTLNERQLARTGERPFDYLGPHEIVFKQGQLVLAIGGLKTEGRTVLNRDTIQSGVLVLNPNTLAIEAAYWPDTHFVSWRHLTVDNTGQILVAGQNQALDEPSEPLLLSIRNNTMTPFQVPNLLWDRLQGYIGSIHACGARILASSPRAHWLGVFDRSSLSMTTQVLQHDLCALTSIEQQAFAASGTGQLWRDTEPSIQTRIIWDNHLTVG</sequence>
<dbReference type="OrthoDB" id="5624218at2"/>
<dbReference type="EMBL" id="AAOE01000014">
    <property type="protein sequence ID" value="EAR09033.1"/>
    <property type="molecule type" value="Genomic_DNA"/>
</dbReference>
<comment type="caution">
    <text evidence="1">The sequence shown here is derived from an EMBL/GenBank/DDBJ whole genome shotgun (WGS) entry which is preliminary data.</text>
</comment>
<dbReference type="RefSeq" id="WP_008047663.1">
    <property type="nucleotide sequence ID" value="NZ_CH724154.1"/>
</dbReference>
<reference evidence="1 2" key="1">
    <citation type="submission" date="2006-02" db="EMBL/GenBank/DDBJ databases">
        <authorList>
            <person name="Pinhassi J."/>
            <person name="Pedros-Alio C."/>
            <person name="Ferriera S."/>
            <person name="Johnson J."/>
            <person name="Kravitz S."/>
            <person name="Halpern A."/>
            <person name="Remington K."/>
            <person name="Beeson K."/>
            <person name="Tran B."/>
            <person name="Rogers Y.-H."/>
            <person name="Friedman R."/>
            <person name="Venter J.C."/>
        </authorList>
    </citation>
    <scope>NUCLEOTIDE SEQUENCE [LARGE SCALE GENOMIC DNA]</scope>
    <source>
        <strain evidence="1 2">MED297</strain>
    </source>
</reference>